<evidence type="ECO:0000256" key="4">
    <source>
        <dbReference type="ARBA" id="ARBA00022827"/>
    </source>
</evidence>
<name>A0A6M4HDR9_9PROT</name>
<dbReference type="PROSITE" id="PS00076">
    <property type="entry name" value="PYRIDINE_REDOX_1"/>
    <property type="match status" value="1"/>
</dbReference>
<comment type="similarity">
    <text evidence="2 9">Belongs to the class-I pyridine nucleotide-disulfide oxidoreductase family.</text>
</comment>
<dbReference type="KEGG" id="upl:DSM104440_03478"/>
<dbReference type="SUPFAM" id="SSF51905">
    <property type="entry name" value="FAD/NAD(P)-binding domain"/>
    <property type="match status" value="1"/>
</dbReference>
<feature type="transmembrane region" description="Helical" evidence="10">
    <location>
        <begin position="193"/>
        <end position="213"/>
    </location>
</feature>
<accession>A0A6M4HDR9</accession>
<evidence type="ECO:0000256" key="7">
    <source>
        <dbReference type="ARBA" id="ARBA00023157"/>
    </source>
</evidence>
<proteinExistence type="inferred from homology"/>
<dbReference type="SUPFAM" id="SSF55424">
    <property type="entry name" value="FAD/NAD-linked reductases, dimerisation (C-terminal) domain"/>
    <property type="match status" value="1"/>
</dbReference>
<feature type="transmembrane region" description="Helical" evidence="10">
    <location>
        <begin position="7"/>
        <end position="28"/>
    </location>
</feature>
<evidence type="ECO:0000256" key="2">
    <source>
        <dbReference type="ARBA" id="ARBA00007532"/>
    </source>
</evidence>
<keyword evidence="5" id="KW-0521">NADP</keyword>
<dbReference type="InterPro" id="IPR036188">
    <property type="entry name" value="FAD/NAD-bd_sf"/>
</dbReference>
<keyword evidence="7" id="KW-1015">Disulfide bond</keyword>
<dbReference type="InParanoid" id="A0A6M4HDR9"/>
<dbReference type="GO" id="GO:0003957">
    <property type="term" value="F:NAD(P)+ transhydrogenase (Si-specific) activity"/>
    <property type="evidence" value="ECO:0007669"/>
    <property type="project" value="UniProtKB-EC"/>
</dbReference>
<dbReference type="Pfam" id="PF09335">
    <property type="entry name" value="VTT_dom"/>
    <property type="match status" value="1"/>
</dbReference>
<feature type="transmembrane region" description="Helical" evidence="10">
    <location>
        <begin position="161"/>
        <end position="181"/>
    </location>
</feature>
<evidence type="ECO:0000313" key="15">
    <source>
        <dbReference type="Proteomes" id="UP000503096"/>
    </source>
</evidence>
<reference evidence="14 15" key="1">
    <citation type="submission" date="2020-04" db="EMBL/GenBank/DDBJ databases">
        <title>Usitatibacter rugosus gen. nov., sp. nov. and Usitatibacter palustris sp. nov., novel members of Usitatibacteraceae fam. nov. within the order Nitrosomonadales isolated from soil.</title>
        <authorList>
            <person name="Huber K.J."/>
            <person name="Neumann-Schaal M."/>
            <person name="Geppert A."/>
            <person name="Luckner M."/>
            <person name="Wanner G."/>
            <person name="Overmann J."/>
        </authorList>
    </citation>
    <scope>NUCLEOTIDE SEQUENCE [LARGE SCALE GENOMIC DNA]</scope>
    <source>
        <strain evidence="14 15">Swamp67</strain>
    </source>
</reference>
<feature type="transmembrane region" description="Helical" evidence="10">
    <location>
        <begin position="48"/>
        <end position="67"/>
    </location>
</feature>
<dbReference type="PANTHER" id="PTHR43014">
    <property type="entry name" value="MERCURIC REDUCTASE"/>
    <property type="match status" value="1"/>
</dbReference>
<dbReference type="Gene3D" id="3.30.390.30">
    <property type="match status" value="1"/>
</dbReference>
<dbReference type="InterPro" id="IPR004099">
    <property type="entry name" value="Pyr_nucl-diS_OxRdtase_dimer"/>
</dbReference>
<comment type="cofactor">
    <cofactor evidence="1">
        <name>FAD</name>
        <dbReference type="ChEBI" id="CHEBI:57692"/>
    </cofactor>
</comment>
<keyword evidence="15" id="KW-1185">Reference proteome</keyword>
<evidence type="ECO:0000256" key="1">
    <source>
        <dbReference type="ARBA" id="ARBA00001974"/>
    </source>
</evidence>
<keyword evidence="10" id="KW-1133">Transmembrane helix</keyword>
<evidence type="ECO:0000256" key="8">
    <source>
        <dbReference type="ARBA" id="ARBA00023284"/>
    </source>
</evidence>
<keyword evidence="8 9" id="KW-0676">Redox-active center</keyword>
<evidence type="ECO:0000313" key="14">
    <source>
        <dbReference type="EMBL" id="QJR16643.1"/>
    </source>
</evidence>
<dbReference type="EMBL" id="CP053073">
    <property type="protein sequence ID" value="QJR16643.1"/>
    <property type="molecule type" value="Genomic_DNA"/>
</dbReference>
<evidence type="ECO:0000256" key="6">
    <source>
        <dbReference type="ARBA" id="ARBA00023002"/>
    </source>
</evidence>
<keyword evidence="6 9" id="KW-0560">Oxidoreductase</keyword>
<dbReference type="EC" id="1.6.1.1" evidence="14"/>
<dbReference type="PANTHER" id="PTHR43014:SF2">
    <property type="entry name" value="MERCURIC REDUCTASE"/>
    <property type="match status" value="1"/>
</dbReference>
<dbReference type="FunFam" id="3.30.390.30:FF:000001">
    <property type="entry name" value="Dihydrolipoyl dehydrogenase"/>
    <property type="match status" value="1"/>
</dbReference>
<protein>
    <submittedName>
        <fullName evidence="14">Soluble pyridine nucleotide transhydrogenase</fullName>
        <ecNumber evidence="14">1.6.1.1</ecNumber>
    </submittedName>
</protein>
<evidence type="ECO:0000256" key="3">
    <source>
        <dbReference type="ARBA" id="ARBA00022630"/>
    </source>
</evidence>
<dbReference type="AlphaFoldDB" id="A0A6M4HDR9"/>
<feature type="domain" description="Pyridine nucleotide-disulphide oxidoreductase dimerisation" evidence="11">
    <location>
        <begin position="577"/>
        <end position="685"/>
    </location>
</feature>
<evidence type="ECO:0000256" key="10">
    <source>
        <dbReference type="SAM" id="Phobius"/>
    </source>
</evidence>
<evidence type="ECO:0000259" key="12">
    <source>
        <dbReference type="Pfam" id="PF07992"/>
    </source>
</evidence>
<dbReference type="InterPro" id="IPR023753">
    <property type="entry name" value="FAD/NAD-binding_dom"/>
</dbReference>
<feature type="domain" description="FAD/NAD(P)-binding" evidence="12">
    <location>
        <begin position="235"/>
        <end position="554"/>
    </location>
</feature>
<dbReference type="Pfam" id="PF02852">
    <property type="entry name" value="Pyr_redox_dim"/>
    <property type="match status" value="1"/>
</dbReference>
<dbReference type="GO" id="GO:0016668">
    <property type="term" value="F:oxidoreductase activity, acting on a sulfur group of donors, NAD(P) as acceptor"/>
    <property type="evidence" value="ECO:0007669"/>
    <property type="project" value="InterPro"/>
</dbReference>
<feature type="transmembrane region" description="Helical" evidence="10">
    <location>
        <begin position="79"/>
        <end position="104"/>
    </location>
</feature>
<sequence>MNKGKLAVLVLIAAAIAAFFIFDLRQYFSIEYFQSQRASLEAQLAAHPVQTAAIFFAIYVAVTGLSLPGASLMTLVAGALFGLLWGVVIVSFASTIGATIAFLASRFLLRDWVQSKFGDKLKPINDGIEKEGAFYLFALRLVPAFPFFAINLLMGLTSIRAWTYFWVSQLGMLAGTIAYVYAGTQLGQFKISVGLVAAFVVLGLFPLVAKKVLDAIKARKVYRNWKRPATYDRNLIAIGAGSAGLVTTYIGAAVKAKVTLVEKHKMGGDCLNTGCIPSKALIKTAKLVAQIGRAKDYGLKSATAQFDFAEVMERVKRVVAEVEPHDSVERYTGLGVECLSGTATITSPWSVDIALASGEKKTLTTKNIVIATGGRPFIPPIPGLRESNPLTSDTLWDLRELPKRLVVLGGGPIGCELAQAFARLGSKVTQVEMLPRILAKEDPEFAEIVTKRFRSEGIDVLTGHKATSVRSEGGQKTLTVEHEGVEKTIAYDQLLCAVGRVANTEGFGLEALGIPLTKQKTVEVDEFLRTNYPNIFAVGDAIGPYQFTHTASHTAWYASVNALFGRFKKFRVDYSVVPWVTFTEPEVARVGLSETEAKEKNIAVDIYTYGVDDLDRAIAESEAHGLVKVLTKRGTDEILGVTIAAEHAGETIAEFVAAMRHKFGLNKIMGTIHAYPTWVEANKYAAGQWKRSTVTHGQMDFLTAFHEWTRGAGGFGAVVGKLGALLGDKRKYY</sequence>
<dbReference type="GO" id="GO:0050660">
    <property type="term" value="F:flavin adenine dinucleotide binding"/>
    <property type="evidence" value="ECO:0007669"/>
    <property type="project" value="TreeGrafter"/>
</dbReference>
<dbReference type="PRINTS" id="PR00368">
    <property type="entry name" value="FADPNR"/>
</dbReference>
<feature type="domain" description="VTT" evidence="13">
    <location>
        <begin position="71"/>
        <end position="184"/>
    </location>
</feature>
<dbReference type="Pfam" id="PF07992">
    <property type="entry name" value="Pyr_redox_2"/>
    <property type="match status" value="1"/>
</dbReference>
<feature type="transmembrane region" description="Helical" evidence="10">
    <location>
        <begin position="234"/>
        <end position="254"/>
    </location>
</feature>
<dbReference type="PRINTS" id="PR00411">
    <property type="entry name" value="PNDRDTASEI"/>
</dbReference>
<keyword evidence="4 9" id="KW-0274">FAD</keyword>
<evidence type="ECO:0000259" key="13">
    <source>
        <dbReference type="Pfam" id="PF09335"/>
    </source>
</evidence>
<feature type="transmembrane region" description="Helical" evidence="10">
    <location>
        <begin position="133"/>
        <end position="154"/>
    </location>
</feature>
<keyword evidence="10" id="KW-0472">Membrane</keyword>
<dbReference type="Proteomes" id="UP000503096">
    <property type="component" value="Chromosome"/>
</dbReference>
<evidence type="ECO:0000256" key="9">
    <source>
        <dbReference type="RuleBase" id="RU003691"/>
    </source>
</evidence>
<keyword evidence="3 9" id="KW-0285">Flavoprotein</keyword>
<dbReference type="InterPro" id="IPR032816">
    <property type="entry name" value="VTT_dom"/>
</dbReference>
<keyword evidence="10" id="KW-0812">Transmembrane</keyword>
<dbReference type="Gene3D" id="3.50.50.60">
    <property type="entry name" value="FAD/NAD(P)-binding domain"/>
    <property type="match status" value="2"/>
</dbReference>
<evidence type="ECO:0000256" key="5">
    <source>
        <dbReference type="ARBA" id="ARBA00022857"/>
    </source>
</evidence>
<dbReference type="InterPro" id="IPR012999">
    <property type="entry name" value="Pyr_OxRdtase_I_AS"/>
</dbReference>
<organism evidence="14 15">
    <name type="scientific">Usitatibacter palustris</name>
    <dbReference type="NCBI Taxonomy" id="2732487"/>
    <lineage>
        <taxon>Bacteria</taxon>
        <taxon>Pseudomonadati</taxon>
        <taxon>Pseudomonadota</taxon>
        <taxon>Betaproteobacteria</taxon>
        <taxon>Nitrosomonadales</taxon>
        <taxon>Usitatibacteraceae</taxon>
        <taxon>Usitatibacter</taxon>
    </lineage>
</organism>
<dbReference type="RefSeq" id="WP_171164931.1">
    <property type="nucleotide sequence ID" value="NZ_CP053073.1"/>
</dbReference>
<evidence type="ECO:0000259" key="11">
    <source>
        <dbReference type="Pfam" id="PF02852"/>
    </source>
</evidence>
<dbReference type="InterPro" id="IPR016156">
    <property type="entry name" value="FAD/NAD-linked_Rdtase_dimer_sf"/>
</dbReference>
<dbReference type="GO" id="GO:0003955">
    <property type="term" value="F:NAD(P)H dehydrogenase (quinone) activity"/>
    <property type="evidence" value="ECO:0007669"/>
    <property type="project" value="TreeGrafter"/>
</dbReference>
<gene>
    <name evidence="14" type="primary">sthA_2</name>
    <name evidence="14" type="ORF">DSM104440_03478</name>
</gene>